<dbReference type="Proteomes" id="UP000324222">
    <property type="component" value="Unassembled WGS sequence"/>
</dbReference>
<evidence type="ECO:0000313" key="1">
    <source>
        <dbReference type="EMBL" id="MPC58418.1"/>
    </source>
</evidence>
<keyword evidence="2" id="KW-1185">Reference proteome</keyword>
<dbReference type="AlphaFoldDB" id="A0A5B7GMY3"/>
<gene>
    <name evidence="1" type="ORF">E2C01_052423</name>
</gene>
<reference evidence="1 2" key="1">
    <citation type="submission" date="2019-05" db="EMBL/GenBank/DDBJ databases">
        <title>Another draft genome of Portunus trituberculatus and its Hox gene families provides insights of decapod evolution.</title>
        <authorList>
            <person name="Jeong J.-H."/>
            <person name="Song I."/>
            <person name="Kim S."/>
            <person name="Choi T."/>
            <person name="Kim D."/>
            <person name="Ryu S."/>
            <person name="Kim W."/>
        </authorList>
    </citation>
    <scope>NUCLEOTIDE SEQUENCE [LARGE SCALE GENOMIC DNA]</scope>
    <source>
        <tissue evidence="1">Muscle</tissue>
    </source>
</reference>
<name>A0A5B7GMY3_PORTR</name>
<protein>
    <submittedName>
        <fullName evidence="1">Uncharacterized protein</fullName>
    </submittedName>
</protein>
<proteinExistence type="predicted"/>
<evidence type="ECO:0000313" key="2">
    <source>
        <dbReference type="Proteomes" id="UP000324222"/>
    </source>
</evidence>
<dbReference type="EMBL" id="VSRR010015665">
    <property type="protein sequence ID" value="MPC58418.1"/>
    <property type="molecule type" value="Genomic_DNA"/>
</dbReference>
<sequence length="150" mass="16584">MEQGVLEILSALAKANKDFLRYAEELCCRLLILWRQAVVDSLSCTFSDREKRRLLSSPFTDVLFDPAMVARVQDNEQLASQQHALSSLVQGLASFFGGSPSAPRGSKIKEETRRGLFLSASMSAPVPRPSSIGGVILAQGFSQWRIPWLE</sequence>
<organism evidence="1 2">
    <name type="scientific">Portunus trituberculatus</name>
    <name type="common">Swimming crab</name>
    <name type="synonym">Neptunus trituberculatus</name>
    <dbReference type="NCBI Taxonomy" id="210409"/>
    <lineage>
        <taxon>Eukaryota</taxon>
        <taxon>Metazoa</taxon>
        <taxon>Ecdysozoa</taxon>
        <taxon>Arthropoda</taxon>
        <taxon>Crustacea</taxon>
        <taxon>Multicrustacea</taxon>
        <taxon>Malacostraca</taxon>
        <taxon>Eumalacostraca</taxon>
        <taxon>Eucarida</taxon>
        <taxon>Decapoda</taxon>
        <taxon>Pleocyemata</taxon>
        <taxon>Brachyura</taxon>
        <taxon>Eubrachyura</taxon>
        <taxon>Portunoidea</taxon>
        <taxon>Portunidae</taxon>
        <taxon>Portuninae</taxon>
        <taxon>Portunus</taxon>
    </lineage>
</organism>
<comment type="caution">
    <text evidence="1">The sequence shown here is derived from an EMBL/GenBank/DDBJ whole genome shotgun (WGS) entry which is preliminary data.</text>
</comment>
<accession>A0A5B7GMY3</accession>